<feature type="domain" description="EF-hand" evidence="5">
    <location>
        <begin position="164"/>
        <end position="199"/>
    </location>
</feature>
<accession>A0A397TFA9</accession>
<dbReference type="InterPro" id="IPR050230">
    <property type="entry name" value="CALM/Myosin/TropC-like"/>
</dbReference>
<dbReference type="PROSITE" id="PS50222">
    <property type="entry name" value="EF_HAND_2"/>
    <property type="match status" value="3"/>
</dbReference>
<dbReference type="GO" id="GO:0030474">
    <property type="term" value="P:spindle pole body duplication"/>
    <property type="evidence" value="ECO:0007669"/>
    <property type="project" value="UniProtKB-ARBA"/>
</dbReference>
<dbReference type="SMART" id="SM00054">
    <property type="entry name" value="EFh"/>
    <property type="match status" value="3"/>
</dbReference>
<dbReference type="CDD" id="cd00051">
    <property type="entry name" value="EFh"/>
    <property type="match status" value="1"/>
</dbReference>
<dbReference type="GO" id="GO:0016460">
    <property type="term" value="C:myosin II complex"/>
    <property type="evidence" value="ECO:0007669"/>
    <property type="project" value="TreeGrafter"/>
</dbReference>
<dbReference type="OrthoDB" id="26525at2759"/>
<dbReference type="InterPro" id="IPR018247">
    <property type="entry name" value="EF_Hand_1_Ca_BS"/>
</dbReference>
<feature type="compositionally biased region" description="Low complexity" evidence="4">
    <location>
        <begin position="1"/>
        <end position="32"/>
    </location>
</feature>
<reference evidence="6 7" key="1">
    <citation type="submission" date="2018-06" db="EMBL/GenBank/DDBJ databases">
        <title>Comparative genomics reveals the genomic features of Rhizophagus irregularis, R. cerebriforme, R. diaphanum and Gigaspora rosea, and their symbiotic lifestyle signature.</title>
        <authorList>
            <person name="Morin E."/>
            <person name="San Clemente H."/>
            <person name="Chen E.C.H."/>
            <person name="De La Providencia I."/>
            <person name="Hainaut M."/>
            <person name="Kuo A."/>
            <person name="Kohler A."/>
            <person name="Murat C."/>
            <person name="Tang N."/>
            <person name="Roy S."/>
            <person name="Loubradou J."/>
            <person name="Henrissat B."/>
            <person name="Grigoriev I.V."/>
            <person name="Corradi N."/>
            <person name="Roux C."/>
            <person name="Martin F.M."/>
        </authorList>
    </citation>
    <scope>NUCLEOTIDE SEQUENCE [LARGE SCALE GENOMIC DNA]</scope>
    <source>
        <strain evidence="6 7">DAOM 227022</strain>
    </source>
</reference>
<dbReference type="Proteomes" id="UP000265703">
    <property type="component" value="Unassembled WGS sequence"/>
</dbReference>
<evidence type="ECO:0000256" key="4">
    <source>
        <dbReference type="SAM" id="MobiDB-lite"/>
    </source>
</evidence>
<evidence type="ECO:0000313" key="7">
    <source>
        <dbReference type="Proteomes" id="UP000265703"/>
    </source>
</evidence>
<evidence type="ECO:0000256" key="2">
    <source>
        <dbReference type="ARBA" id="ARBA00022737"/>
    </source>
</evidence>
<dbReference type="FunFam" id="1.10.238.10:FF:000077">
    <property type="entry name" value="Centrin 1"/>
    <property type="match status" value="1"/>
</dbReference>
<keyword evidence="2" id="KW-0677">Repeat</keyword>
<gene>
    <name evidence="6" type="ORF">C1645_732953</name>
</gene>
<dbReference type="PANTHER" id="PTHR23048:SF59">
    <property type="entry name" value="EF-HAND SUPERFAMILY PROTEIN"/>
    <property type="match status" value="1"/>
</dbReference>
<dbReference type="Pfam" id="PF13405">
    <property type="entry name" value="EF-hand_6"/>
    <property type="match status" value="1"/>
</dbReference>
<dbReference type="PANTHER" id="PTHR23048">
    <property type="entry name" value="MYOSIN LIGHT CHAIN 1, 3"/>
    <property type="match status" value="1"/>
</dbReference>
<comment type="caution">
    <text evidence="6">The sequence shown here is derived from an EMBL/GenBank/DDBJ whole genome shotgun (WGS) entry which is preliminary data.</text>
</comment>
<sequence>MSTPSQRSTKQRTSTKTSSKATTSQKPTSTPTTRKKKQKTNSGLTIEQQQEIREAFDLFDTEGKGIIDIKELKVATRALGFEPPKIDEIKKLLSEINNKSISESDNNINTIDFDSFNKIMAVKMSERNLNDDFLKVFQLFDDDDTGKISFKNLKRVAKELGENISDDHLREMIEEADLNGDGEVDESEFIHLLKRTNLYT</sequence>
<dbReference type="GO" id="GO:0005825">
    <property type="term" value="C:half bridge of spindle pole body"/>
    <property type="evidence" value="ECO:0007669"/>
    <property type="project" value="UniProtKB-ARBA"/>
</dbReference>
<evidence type="ECO:0000256" key="3">
    <source>
        <dbReference type="ARBA" id="ARBA00022837"/>
    </source>
</evidence>
<keyword evidence="3" id="KW-0106">Calcium</keyword>
<name>A0A397TFA9_9GLOM</name>
<evidence type="ECO:0000259" key="5">
    <source>
        <dbReference type="PROSITE" id="PS50222"/>
    </source>
</evidence>
<evidence type="ECO:0000256" key="1">
    <source>
        <dbReference type="ARBA" id="ARBA00022723"/>
    </source>
</evidence>
<dbReference type="SUPFAM" id="SSF47473">
    <property type="entry name" value="EF-hand"/>
    <property type="match status" value="1"/>
</dbReference>
<dbReference type="InterPro" id="IPR002048">
    <property type="entry name" value="EF_hand_dom"/>
</dbReference>
<keyword evidence="1" id="KW-0479">Metal-binding</keyword>
<protein>
    <recommendedName>
        <fullName evidence="5">EF-hand domain-containing protein</fullName>
    </recommendedName>
</protein>
<dbReference type="AlphaFoldDB" id="A0A397TFA9"/>
<keyword evidence="7" id="KW-1185">Reference proteome</keyword>
<feature type="domain" description="EF-hand" evidence="5">
    <location>
        <begin position="128"/>
        <end position="163"/>
    </location>
</feature>
<dbReference type="STRING" id="658196.A0A397TFA9"/>
<organism evidence="6 7">
    <name type="scientific">Glomus cerebriforme</name>
    <dbReference type="NCBI Taxonomy" id="658196"/>
    <lineage>
        <taxon>Eukaryota</taxon>
        <taxon>Fungi</taxon>
        <taxon>Fungi incertae sedis</taxon>
        <taxon>Mucoromycota</taxon>
        <taxon>Glomeromycotina</taxon>
        <taxon>Glomeromycetes</taxon>
        <taxon>Glomerales</taxon>
        <taxon>Glomeraceae</taxon>
        <taxon>Glomus</taxon>
    </lineage>
</organism>
<dbReference type="EMBL" id="QKYT01000038">
    <property type="protein sequence ID" value="RIA96818.1"/>
    <property type="molecule type" value="Genomic_DNA"/>
</dbReference>
<dbReference type="InterPro" id="IPR011992">
    <property type="entry name" value="EF-hand-dom_pair"/>
</dbReference>
<proteinExistence type="predicted"/>
<evidence type="ECO:0000313" key="6">
    <source>
        <dbReference type="EMBL" id="RIA96818.1"/>
    </source>
</evidence>
<feature type="domain" description="EF-hand" evidence="5">
    <location>
        <begin position="47"/>
        <end position="82"/>
    </location>
</feature>
<feature type="region of interest" description="Disordered" evidence="4">
    <location>
        <begin position="1"/>
        <end position="47"/>
    </location>
</feature>
<dbReference type="Pfam" id="PF13499">
    <property type="entry name" value="EF-hand_7"/>
    <property type="match status" value="1"/>
</dbReference>
<dbReference type="PROSITE" id="PS00018">
    <property type="entry name" value="EF_HAND_1"/>
    <property type="match status" value="1"/>
</dbReference>
<dbReference type="GO" id="GO:0005509">
    <property type="term" value="F:calcium ion binding"/>
    <property type="evidence" value="ECO:0007669"/>
    <property type="project" value="InterPro"/>
</dbReference>
<dbReference type="Gene3D" id="1.10.238.10">
    <property type="entry name" value="EF-hand"/>
    <property type="match status" value="2"/>
</dbReference>